<feature type="region of interest" description="Disordered" evidence="1">
    <location>
        <begin position="80"/>
        <end position="132"/>
    </location>
</feature>
<feature type="region of interest" description="Disordered" evidence="1">
    <location>
        <begin position="1"/>
        <end position="63"/>
    </location>
</feature>
<organism evidence="2">
    <name type="scientific">Pectinophora gossypiella</name>
    <name type="common">Cotton pink bollworm</name>
    <name type="synonym">Depressaria gossypiella</name>
    <dbReference type="NCBI Taxonomy" id="13191"/>
    <lineage>
        <taxon>Eukaryota</taxon>
        <taxon>Metazoa</taxon>
        <taxon>Ecdysozoa</taxon>
        <taxon>Arthropoda</taxon>
        <taxon>Hexapoda</taxon>
        <taxon>Insecta</taxon>
        <taxon>Pterygota</taxon>
        <taxon>Neoptera</taxon>
        <taxon>Endopterygota</taxon>
        <taxon>Lepidoptera</taxon>
        <taxon>Glossata</taxon>
        <taxon>Ditrysia</taxon>
        <taxon>Gelechioidea</taxon>
        <taxon>Gelechiidae</taxon>
        <taxon>Apatetrinae</taxon>
        <taxon>Pectinophora</taxon>
    </lineage>
</organism>
<reference evidence="2" key="1">
    <citation type="submission" date="2015-09" db="EMBL/GenBank/DDBJ databases">
        <title>De novo assembly of Pectinophora gossypiella (Pink Bollworm) gut transcriptome.</title>
        <authorList>
            <person name="Tassone E.E."/>
        </authorList>
    </citation>
    <scope>NUCLEOTIDE SEQUENCE</scope>
</reference>
<proteinExistence type="predicted"/>
<dbReference type="OrthoDB" id="10070774at2759"/>
<name>A0A1E1W205_PECGO</name>
<feature type="compositionally biased region" description="Polar residues" evidence="1">
    <location>
        <begin position="81"/>
        <end position="91"/>
    </location>
</feature>
<gene>
    <name evidence="2" type="ORF">g.5697</name>
</gene>
<feature type="non-terminal residue" evidence="2">
    <location>
        <position position="1"/>
    </location>
</feature>
<sequence length="165" mass="18810">PKEASPEPKEASLEPKEPAPEPKEQTPEVKEDHGEREKVPDRETERDPTEELIKLTEKVEEKTGSLAKLTNEFLDVEKNRVLTTPEKQSTPDLLEEALKEDSPAKEEEEEEGEVEEVEEVEEPEKSSVKQPAEEVKSIFLETEIPQQSRVLVADFVDRANPPHHR</sequence>
<dbReference type="EMBL" id="GDQN01010029">
    <property type="protein sequence ID" value="JAT81025.1"/>
    <property type="molecule type" value="Transcribed_RNA"/>
</dbReference>
<protein>
    <submittedName>
        <fullName evidence="2">Uncharacterized protein</fullName>
    </submittedName>
</protein>
<dbReference type="AlphaFoldDB" id="A0A1E1W205"/>
<feature type="compositionally biased region" description="Basic and acidic residues" evidence="1">
    <location>
        <begin position="96"/>
        <end position="105"/>
    </location>
</feature>
<evidence type="ECO:0000313" key="2">
    <source>
        <dbReference type="EMBL" id="JAT81025.1"/>
    </source>
</evidence>
<evidence type="ECO:0000256" key="1">
    <source>
        <dbReference type="SAM" id="MobiDB-lite"/>
    </source>
</evidence>
<feature type="non-terminal residue" evidence="2">
    <location>
        <position position="165"/>
    </location>
</feature>
<accession>A0A1E1W205</accession>
<feature type="compositionally biased region" description="Acidic residues" evidence="1">
    <location>
        <begin position="106"/>
        <end position="122"/>
    </location>
</feature>
<feature type="compositionally biased region" description="Basic and acidic residues" evidence="1">
    <location>
        <begin position="123"/>
        <end position="132"/>
    </location>
</feature>